<dbReference type="Pfam" id="PF06271">
    <property type="entry name" value="RDD"/>
    <property type="match status" value="1"/>
</dbReference>
<reference evidence="8 9" key="1">
    <citation type="journal article" date="2019" name="ISME J.">
        <title>Evolution in action: habitat transition from sediment to the pelagial leads to genome streamlining in Methylophilaceae.</title>
        <authorList>
            <person name="Salcher M."/>
            <person name="Schaefle D."/>
            <person name="Kaspar M."/>
            <person name="Neuenschwander S.M."/>
            <person name="Ghai R."/>
        </authorList>
    </citation>
    <scope>NUCLEOTIDE SEQUENCE [LARGE SCALE GENOMIC DNA]</scope>
    <source>
        <strain evidence="8 9">MMS-RVI-51</strain>
    </source>
</reference>
<keyword evidence="2" id="KW-1003">Cell membrane</keyword>
<keyword evidence="5 6" id="KW-0472">Membrane</keyword>
<comment type="subcellular location">
    <subcellularLocation>
        <location evidence="1">Cell membrane</location>
        <topology evidence="1">Multi-pass membrane protein</topology>
    </subcellularLocation>
</comment>
<evidence type="ECO:0000313" key="8">
    <source>
        <dbReference type="EMBL" id="QDC40614.1"/>
    </source>
</evidence>
<proteinExistence type="predicted"/>
<dbReference type="AlphaFoldDB" id="A0AAX1EXU0"/>
<feature type="domain" description="RDD" evidence="7">
    <location>
        <begin position="16"/>
        <end position="128"/>
    </location>
</feature>
<feature type="transmembrane region" description="Helical" evidence="6">
    <location>
        <begin position="97"/>
        <end position="115"/>
    </location>
</feature>
<dbReference type="PANTHER" id="PTHR36115">
    <property type="entry name" value="PROLINE-RICH ANTIGEN HOMOLOG-RELATED"/>
    <property type="match status" value="1"/>
</dbReference>
<evidence type="ECO:0000256" key="1">
    <source>
        <dbReference type="ARBA" id="ARBA00004651"/>
    </source>
</evidence>
<evidence type="ECO:0000256" key="4">
    <source>
        <dbReference type="ARBA" id="ARBA00022989"/>
    </source>
</evidence>
<name>A0AAX1EXU0_9PROT</name>
<dbReference type="RefSeq" id="WP_139866761.1">
    <property type="nucleotide sequence ID" value="NZ_CP040949.1"/>
</dbReference>
<evidence type="ECO:0000256" key="6">
    <source>
        <dbReference type="SAM" id="Phobius"/>
    </source>
</evidence>
<keyword evidence="4 6" id="KW-1133">Transmembrane helix</keyword>
<evidence type="ECO:0000256" key="3">
    <source>
        <dbReference type="ARBA" id="ARBA00022692"/>
    </source>
</evidence>
<feature type="transmembrane region" description="Helical" evidence="6">
    <location>
        <begin position="49"/>
        <end position="66"/>
    </location>
</feature>
<dbReference type="KEGG" id="muv:FIT94_00670"/>
<evidence type="ECO:0000259" key="7">
    <source>
        <dbReference type="Pfam" id="PF06271"/>
    </source>
</evidence>
<protein>
    <submittedName>
        <fullName evidence="8">RDD family protein</fullName>
    </submittedName>
</protein>
<dbReference type="GeneID" id="66284378"/>
<dbReference type="InterPro" id="IPR010432">
    <property type="entry name" value="RDD"/>
</dbReference>
<feature type="transmembrane region" description="Helical" evidence="6">
    <location>
        <begin position="12"/>
        <end position="37"/>
    </location>
</feature>
<sequence>MNKDNPSLIRVYSSLIYELFALVPIWMVAGFIFIYFFDEFFGAYRRPIFQIYLWFISGIYLTYCWTKSGQTLAMRAWKLKIVSGRGTLNQKLAWKRYIYASLGAFMGGIGFLWALTNKKHLYLHDQILNNYFIDVQFYKSSSYRLRKR</sequence>
<evidence type="ECO:0000256" key="5">
    <source>
        <dbReference type="ARBA" id="ARBA00023136"/>
    </source>
</evidence>
<dbReference type="Proteomes" id="UP000314901">
    <property type="component" value="Chromosome"/>
</dbReference>
<dbReference type="EMBL" id="CP040953">
    <property type="protein sequence ID" value="QDC40614.1"/>
    <property type="molecule type" value="Genomic_DNA"/>
</dbReference>
<accession>A0AAX1EXU0</accession>
<dbReference type="PANTHER" id="PTHR36115:SF10">
    <property type="entry name" value="RDD DOMAIN-CONTAINING PROTEIN"/>
    <property type="match status" value="1"/>
</dbReference>
<organism evidence="8 9">
    <name type="scientific">Candidatus Methylopumilus universalis</name>
    <dbReference type="NCBI Taxonomy" id="2588536"/>
    <lineage>
        <taxon>Bacteria</taxon>
        <taxon>Pseudomonadati</taxon>
        <taxon>Pseudomonadota</taxon>
        <taxon>Betaproteobacteria</taxon>
        <taxon>Nitrosomonadales</taxon>
        <taxon>Methylophilaceae</taxon>
        <taxon>Candidatus Methylopumilus</taxon>
    </lineage>
</organism>
<dbReference type="InterPro" id="IPR051791">
    <property type="entry name" value="Pra-immunoreactive"/>
</dbReference>
<keyword evidence="3 6" id="KW-0812">Transmembrane</keyword>
<evidence type="ECO:0000313" key="9">
    <source>
        <dbReference type="Proteomes" id="UP000314901"/>
    </source>
</evidence>
<evidence type="ECO:0000256" key="2">
    <source>
        <dbReference type="ARBA" id="ARBA00022475"/>
    </source>
</evidence>
<dbReference type="GO" id="GO:0005886">
    <property type="term" value="C:plasma membrane"/>
    <property type="evidence" value="ECO:0007669"/>
    <property type="project" value="UniProtKB-SubCell"/>
</dbReference>
<gene>
    <name evidence="8" type="ORF">FIT94_00670</name>
</gene>